<sequence length="165" mass="18085">MTIWNLFSTVLVAAEAVEHKGGLFDINATLPIMAVQFVVFVALLNVIFFKPLTKAIDGRDDYVRDQIVGAKEQLEKAELVVTQYEQELSAARKATQSILTTAQADANKIRKERIDAAIAEAQAKVASAKAEIEKQKQDATASLDAEVESLSRQVLEKLLGNLVRS</sequence>
<dbReference type="GO" id="GO:0012505">
    <property type="term" value="C:endomembrane system"/>
    <property type="evidence" value="ECO:0007669"/>
    <property type="project" value="UniProtKB-SubCell"/>
</dbReference>
<name>A0A2W4WMR5_9CYAN</name>
<dbReference type="HAMAP" id="MF_01399">
    <property type="entry name" value="ATP_synth_bprime"/>
    <property type="match status" value="1"/>
</dbReference>
<dbReference type="PANTHER" id="PTHR33445">
    <property type="entry name" value="ATP SYNTHASE SUBUNIT B', CHLOROPLASTIC"/>
    <property type="match status" value="1"/>
</dbReference>
<comment type="subunit">
    <text evidence="12">F-type ATPases have 2 components, F(1) - the catalytic core - and F(0) - the membrane proton channel. F(1) has five subunits: alpha(3), beta(3), gamma(1), delta(1), epsilon(1). F(0) has four main subunits: a(1), b(1), b'(1) and c(10-14). The alpha and beta chains form an alternating ring which encloses part of the gamma chain. F(1) is attached to F(0) by a central stalk formed by the gamma and epsilon chains, while a peripheral stalk is formed by the delta, b and b' chains.</text>
</comment>
<accession>A0A2W4WMR5</accession>
<dbReference type="PANTHER" id="PTHR33445:SF2">
    <property type="entry name" value="ATP SYNTHASE SUBUNIT B', CHLOROPLASTIC"/>
    <property type="match status" value="1"/>
</dbReference>
<comment type="subcellular location">
    <subcellularLocation>
        <location evidence="12">Cellular thylakoid membrane</location>
        <topology evidence="12">Single-pass membrane protein</topology>
    </subcellularLocation>
    <subcellularLocation>
        <location evidence="11">Endomembrane system</location>
        <topology evidence="11">Single-pass membrane protein</topology>
    </subcellularLocation>
</comment>
<evidence type="ECO:0000256" key="3">
    <source>
        <dbReference type="ARBA" id="ARBA00022547"/>
    </source>
</evidence>
<evidence type="ECO:0000256" key="6">
    <source>
        <dbReference type="ARBA" id="ARBA00022989"/>
    </source>
</evidence>
<dbReference type="AlphaFoldDB" id="A0A2W4WMR5"/>
<evidence type="ECO:0000313" key="15">
    <source>
        <dbReference type="EMBL" id="PZO44477.1"/>
    </source>
</evidence>
<evidence type="ECO:0000256" key="11">
    <source>
        <dbReference type="ARBA" id="ARBA00037847"/>
    </source>
</evidence>
<evidence type="ECO:0000256" key="4">
    <source>
        <dbReference type="ARBA" id="ARBA00022692"/>
    </source>
</evidence>
<evidence type="ECO:0000256" key="7">
    <source>
        <dbReference type="ARBA" id="ARBA00023065"/>
    </source>
</evidence>
<keyword evidence="3 12" id="KW-0138">CF(0)</keyword>
<evidence type="ECO:0000256" key="9">
    <source>
        <dbReference type="ARBA" id="ARBA00023310"/>
    </source>
</evidence>
<feature type="transmembrane region" description="Helical" evidence="12">
    <location>
        <begin position="26"/>
        <end position="49"/>
    </location>
</feature>
<comment type="caution">
    <text evidence="15">The sequence shown here is derived from an EMBL/GenBank/DDBJ whole genome shotgun (WGS) entry which is preliminary data.</text>
</comment>
<protein>
    <recommendedName>
        <fullName evidence="12">ATP synthase subunit b'</fullName>
    </recommendedName>
    <alternativeName>
        <fullName evidence="12">ATP synthase F(0) sector subunit b'</fullName>
    </alternativeName>
    <alternativeName>
        <fullName evidence="12">ATPase subunit II</fullName>
    </alternativeName>
    <alternativeName>
        <fullName evidence="12">F-type ATPase subunit b'</fullName>
        <shortName evidence="12">F-ATPase subunit b'</shortName>
    </alternativeName>
</protein>
<proteinExistence type="inferred from homology"/>
<dbReference type="InterPro" id="IPR002146">
    <property type="entry name" value="ATP_synth_b/b'su_bac/chlpt"/>
</dbReference>
<organism evidence="15 16">
    <name type="scientific">Pseudanabaena frigida</name>
    <dbReference type="NCBI Taxonomy" id="945775"/>
    <lineage>
        <taxon>Bacteria</taxon>
        <taxon>Bacillati</taxon>
        <taxon>Cyanobacteriota</taxon>
        <taxon>Cyanophyceae</taxon>
        <taxon>Pseudanabaenales</taxon>
        <taxon>Pseudanabaenaceae</taxon>
        <taxon>Pseudanabaena</taxon>
    </lineage>
</organism>
<evidence type="ECO:0000256" key="5">
    <source>
        <dbReference type="ARBA" id="ARBA00022781"/>
    </source>
</evidence>
<keyword evidence="4 12" id="KW-0812">Transmembrane</keyword>
<feature type="coiled-coil region" evidence="14">
    <location>
        <begin position="67"/>
        <end position="138"/>
    </location>
</feature>
<dbReference type="GO" id="GO:0046961">
    <property type="term" value="F:proton-transporting ATPase activity, rotational mechanism"/>
    <property type="evidence" value="ECO:0007669"/>
    <property type="project" value="TreeGrafter"/>
</dbReference>
<evidence type="ECO:0000313" key="16">
    <source>
        <dbReference type="Proteomes" id="UP000249467"/>
    </source>
</evidence>
<dbReference type="SUPFAM" id="SSF81573">
    <property type="entry name" value="F1F0 ATP synthase subunit B, membrane domain"/>
    <property type="match status" value="1"/>
</dbReference>
<dbReference type="NCBIfam" id="NF005607">
    <property type="entry name" value="PRK07353.1"/>
    <property type="match status" value="1"/>
</dbReference>
<dbReference type="InterPro" id="IPR034679">
    <property type="entry name" value="ATP_synth_b"/>
</dbReference>
<dbReference type="Pfam" id="PF00430">
    <property type="entry name" value="ATP-synt_B"/>
    <property type="match status" value="1"/>
</dbReference>
<keyword evidence="7 12" id="KW-0406">Ion transport</keyword>
<reference evidence="15 16" key="2">
    <citation type="submission" date="2018-06" db="EMBL/GenBank/DDBJ databases">
        <title>Metagenomic assembly of (sub)arctic Cyanobacteria and their associated microbiome from non-axenic cultures.</title>
        <authorList>
            <person name="Baurain D."/>
        </authorList>
    </citation>
    <scope>NUCLEOTIDE SEQUENCE [LARGE SCALE GENOMIC DNA]</scope>
    <source>
        <strain evidence="15">ULC066bin1</strain>
    </source>
</reference>
<evidence type="ECO:0000256" key="10">
    <source>
        <dbReference type="ARBA" id="ARBA00025198"/>
    </source>
</evidence>
<evidence type="ECO:0000256" key="14">
    <source>
        <dbReference type="SAM" id="Coils"/>
    </source>
</evidence>
<dbReference type="InterPro" id="IPR050059">
    <property type="entry name" value="ATP_synthase_B_chain"/>
</dbReference>
<keyword evidence="2 12" id="KW-0813">Transport</keyword>
<comment type="function">
    <text evidence="10 12">F(1)F(0) ATP synthase produces ATP from ADP in the presence of a proton or sodium gradient. F-type ATPases consist of two structural domains, F(1) containing the extramembraneous catalytic core and F(0) containing the membrane proton channel, linked together by a central stalk and a peripheral stalk. During catalysis, ATP synthesis in the catalytic domain of F(1) is coupled via a rotary mechanism of the central stalk subunits to proton translocation.</text>
</comment>
<evidence type="ECO:0000256" key="2">
    <source>
        <dbReference type="ARBA" id="ARBA00022448"/>
    </source>
</evidence>
<keyword evidence="14" id="KW-0175">Coiled coil</keyword>
<keyword evidence="6 12" id="KW-1133">Transmembrane helix</keyword>
<dbReference type="Proteomes" id="UP000249467">
    <property type="component" value="Unassembled WGS sequence"/>
</dbReference>
<keyword evidence="12" id="KW-0793">Thylakoid</keyword>
<keyword evidence="9 12" id="KW-0066">ATP synthesis</keyword>
<keyword evidence="5 12" id="KW-0375">Hydrogen ion transport</keyword>
<dbReference type="CDD" id="cd06503">
    <property type="entry name" value="ATP-synt_Fo_b"/>
    <property type="match status" value="1"/>
</dbReference>
<evidence type="ECO:0000256" key="8">
    <source>
        <dbReference type="ARBA" id="ARBA00023136"/>
    </source>
</evidence>
<evidence type="ECO:0000256" key="1">
    <source>
        <dbReference type="ARBA" id="ARBA00005513"/>
    </source>
</evidence>
<dbReference type="GO" id="GO:0031676">
    <property type="term" value="C:plasma membrane-derived thylakoid membrane"/>
    <property type="evidence" value="ECO:0007669"/>
    <property type="project" value="UniProtKB-SubCell"/>
</dbReference>
<reference evidence="15 16" key="1">
    <citation type="submission" date="2018-04" db="EMBL/GenBank/DDBJ databases">
        <authorList>
            <person name="Go L.Y."/>
            <person name="Mitchell J.A."/>
        </authorList>
    </citation>
    <scope>NUCLEOTIDE SEQUENCE [LARGE SCALE GENOMIC DNA]</scope>
    <source>
        <strain evidence="15">ULC066bin1</strain>
    </source>
</reference>
<dbReference type="InterPro" id="IPR028987">
    <property type="entry name" value="ATP_synth_B-like_membr_sf"/>
</dbReference>
<dbReference type="GO" id="GO:0046933">
    <property type="term" value="F:proton-transporting ATP synthase activity, rotational mechanism"/>
    <property type="evidence" value="ECO:0007669"/>
    <property type="project" value="UniProtKB-UniRule"/>
</dbReference>
<dbReference type="GO" id="GO:0045259">
    <property type="term" value="C:proton-transporting ATP synthase complex"/>
    <property type="evidence" value="ECO:0007669"/>
    <property type="project" value="UniProtKB-KW"/>
</dbReference>
<evidence type="ECO:0000256" key="12">
    <source>
        <dbReference type="HAMAP-Rule" id="MF_01399"/>
    </source>
</evidence>
<dbReference type="HAMAP" id="MF_01398">
    <property type="entry name" value="ATP_synth_b_bprime"/>
    <property type="match status" value="1"/>
</dbReference>
<comment type="similarity">
    <text evidence="1 12 13">Belongs to the ATPase B chain family.</text>
</comment>
<comment type="function">
    <text evidence="12">Component of the F(0) channel, it forms part of the peripheral stalk, linking F(1) to F(0). The b'-subunit is a diverged and duplicated form of b found in plants and photosynthetic bacteria.</text>
</comment>
<evidence type="ECO:0000256" key="13">
    <source>
        <dbReference type="RuleBase" id="RU003848"/>
    </source>
</evidence>
<dbReference type="EMBL" id="QBML01000002">
    <property type="protein sequence ID" value="PZO44477.1"/>
    <property type="molecule type" value="Genomic_DNA"/>
</dbReference>
<gene>
    <name evidence="12" type="primary">atpF2</name>
    <name evidence="12" type="synonym">atpG</name>
    <name evidence="15" type="ORF">DCF19_01625</name>
</gene>
<keyword evidence="8 12" id="KW-0472">Membrane</keyword>